<comment type="pathway">
    <text evidence="4">Amino-acid biosynthesis; L-methionine biosynthesis via salvage pathway; S-methyl-5-thio-alpha-D-ribose 1-phosphate from S-methyl-5'-thioadenosine (phosphorylase route): step 1/1.</text>
</comment>
<feature type="site" description="Important for substrate specificity" evidence="4">
    <location>
        <position position="229"/>
    </location>
</feature>
<organism evidence="6 7">
    <name type="scientific">Candidatus Magasanikbacteria bacterium GW2011_GWC2_41_17</name>
    <dbReference type="NCBI Taxonomy" id="1619048"/>
    <lineage>
        <taxon>Bacteria</taxon>
        <taxon>Candidatus Magasanikiibacteriota</taxon>
    </lineage>
</organism>
<protein>
    <recommendedName>
        <fullName evidence="4">S-methyl-5'-thioadenosine phosphorylase</fullName>
        <ecNumber evidence="4">2.4.2.28</ecNumber>
    </recommendedName>
    <alternativeName>
        <fullName evidence="4">5'-methylthioadenosine phosphorylase</fullName>
        <shortName evidence="4">MTA phosphorylase</shortName>
        <shortName evidence="4">MTAP</shortName>
    </alternativeName>
</protein>
<evidence type="ECO:0000256" key="2">
    <source>
        <dbReference type="ARBA" id="ARBA00022679"/>
    </source>
</evidence>
<dbReference type="Gene3D" id="3.40.50.1580">
    <property type="entry name" value="Nucleoside phosphorylase domain"/>
    <property type="match status" value="1"/>
</dbReference>
<dbReference type="PATRIC" id="fig|1619048.3.peg.602"/>
<dbReference type="PANTHER" id="PTHR42679">
    <property type="entry name" value="S-METHYL-5'-THIOADENOSINE PHOSPHORYLASE"/>
    <property type="match status" value="1"/>
</dbReference>
<dbReference type="EMBL" id="LCAV01000023">
    <property type="protein sequence ID" value="KKR97833.1"/>
    <property type="molecule type" value="Genomic_DNA"/>
</dbReference>
<reference evidence="6 7" key="1">
    <citation type="journal article" date="2015" name="Nature">
        <title>rRNA introns, odd ribosomes, and small enigmatic genomes across a large radiation of phyla.</title>
        <authorList>
            <person name="Brown C.T."/>
            <person name="Hug L.A."/>
            <person name="Thomas B.C."/>
            <person name="Sharon I."/>
            <person name="Castelle C.J."/>
            <person name="Singh A."/>
            <person name="Wilkins M.J."/>
            <person name="Williams K.H."/>
            <person name="Banfield J.F."/>
        </authorList>
    </citation>
    <scope>NUCLEOTIDE SEQUENCE [LARGE SCALE GENOMIC DNA]</scope>
</reference>
<sequence>MLGIIGGSGFYKLLNQVEEKNVTTPFGAPSAPIAVGEYQGKKVAFLPRHGHGHTLPPHKINYRANLWALKQLDVDRVLAPCAVGSLQPNIKPGEFVIIDQFIDRTCGRADTFCEGAASAGLGGNFGRVAHPSPAHPYCSDLSKLAAESCRTLGITVHDKGTVVVINGPRFSTQAESRWFSSHGWEIINMTQYPEAMLAREMEMCFCGIALVTDYDAGLEGHPEVSAVDAGSVLEVFKQNNEKLGKLLFEIISKIPETKNCLCGEAMKNAFV</sequence>
<evidence type="ECO:0000256" key="3">
    <source>
        <dbReference type="ARBA" id="ARBA00022726"/>
    </source>
</evidence>
<dbReference type="FunFam" id="3.40.50.1580:FF:000012">
    <property type="entry name" value="Probable 6-oxopurine nucleoside phosphorylase"/>
    <property type="match status" value="1"/>
</dbReference>
<keyword evidence="2 4" id="KW-0808">Transferase</keyword>
<dbReference type="InterPro" id="IPR010044">
    <property type="entry name" value="MTAP"/>
</dbReference>
<dbReference type="GO" id="GO:0019509">
    <property type="term" value="P:L-methionine salvage from methylthioadenosine"/>
    <property type="evidence" value="ECO:0007669"/>
    <property type="project" value="UniProtKB-UniRule"/>
</dbReference>
<dbReference type="InterPro" id="IPR035994">
    <property type="entry name" value="Nucleoside_phosphorylase_sf"/>
</dbReference>
<feature type="binding site" evidence="4">
    <location>
        <position position="189"/>
    </location>
    <ligand>
        <name>substrate</name>
    </ligand>
</feature>
<feature type="binding site" evidence="4">
    <location>
        <position position="8"/>
    </location>
    <ligand>
        <name>phosphate</name>
        <dbReference type="ChEBI" id="CHEBI:43474"/>
    </ligand>
</feature>
<feature type="binding site" evidence="4">
    <location>
        <begin position="48"/>
        <end position="49"/>
    </location>
    <ligand>
        <name>phosphate</name>
        <dbReference type="ChEBI" id="CHEBI:43474"/>
    </ligand>
</feature>
<comment type="caution">
    <text evidence="4">Lacks conserved residue(s) required for the propagation of feature annotation.</text>
</comment>
<dbReference type="CDD" id="cd09010">
    <property type="entry name" value="MTAP_SsMTAPII_like_MTIP"/>
    <property type="match status" value="1"/>
</dbReference>
<name>A0A0G0VA02_9BACT</name>
<dbReference type="GO" id="GO:0017061">
    <property type="term" value="F:S-methyl-5-thioadenosine phosphorylase activity"/>
    <property type="evidence" value="ECO:0007669"/>
    <property type="project" value="UniProtKB-UniRule"/>
</dbReference>
<dbReference type="STRING" id="1619048.UU49_C0023G0005"/>
<comment type="subunit">
    <text evidence="4">Homohexamer. Dimer of a homotrimer.</text>
</comment>
<evidence type="ECO:0000256" key="1">
    <source>
        <dbReference type="ARBA" id="ARBA00022676"/>
    </source>
</evidence>
<keyword evidence="1 4" id="KW-0328">Glycosyltransferase</keyword>
<dbReference type="Proteomes" id="UP000034108">
    <property type="component" value="Unassembled WGS sequence"/>
</dbReference>
<dbReference type="UniPathway" id="UPA00904">
    <property type="reaction ID" value="UER00873"/>
</dbReference>
<feature type="domain" description="Nucleoside phosphorylase" evidence="5">
    <location>
        <begin position="2"/>
        <end position="251"/>
    </location>
</feature>
<comment type="catalytic activity">
    <reaction evidence="4">
        <text>S-methyl-5'-thioadenosine + phosphate = 5-(methylsulfanyl)-alpha-D-ribose 1-phosphate + adenine</text>
        <dbReference type="Rhea" id="RHEA:11852"/>
        <dbReference type="ChEBI" id="CHEBI:16708"/>
        <dbReference type="ChEBI" id="CHEBI:17509"/>
        <dbReference type="ChEBI" id="CHEBI:43474"/>
        <dbReference type="ChEBI" id="CHEBI:58533"/>
        <dbReference type="EC" id="2.4.2.28"/>
    </reaction>
</comment>
<feature type="binding site" evidence="4">
    <location>
        <position position="190"/>
    </location>
    <ligand>
        <name>phosphate</name>
        <dbReference type="ChEBI" id="CHEBI:43474"/>
    </ligand>
</feature>
<comment type="function">
    <text evidence="4">Catalyzes the reversible phosphorylation of S-methyl-5'-thioadenosine (MTA) to adenine and 5-methylthioribose-1-phosphate. Involved in the breakdown of MTA, a major by-product of polyamine biosynthesis. Responsible for the first step in the methionine salvage pathway after MTA has been generated from S-adenosylmethionine. Has broad substrate specificity with 6-aminopurine nucleosides as preferred substrates.</text>
</comment>
<keyword evidence="3 4" id="KW-0660">Purine salvage</keyword>
<dbReference type="NCBIfam" id="NF005876">
    <property type="entry name" value="PRK07823.1"/>
    <property type="match status" value="1"/>
</dbReference>
<feature type="binding site" evidence="4">
    <location>
        <begin position="213"/>
        <end position="215"/>
    </location>
    <ligand>
        <name>substrate</name>
    </ligand>
</feature>
<feature type="site" description="Important for substrate specificity" evidence="4">
    <location>
        <position position="171"/>
    </location>
</feature>
<dbReference type="PANTHER" id="PTHR42679:SF2">
    <property type="entry name" value="S-METHYL-5'-THIOADENOSINE PHOSPHORYLASE"/>
    <property type="match status" value="1"/>
</dbReference>
<comment type="caution">
    <text evidence="6">The sequence shown here is derived from an EMBL/GenBank/DDBJ whole genome shotgun (WGS) entry which is preliminary data.</text>
</comment>
<evidence type="ECO:0000256" key="4">
    <source>
        <dbReference type="HAMAP-Rule" id="MF_01963"/>
    </source>
</evidence>
<dbReference type="InterPro" id="IPR000845">
    <property type="entry name" value="Nucleoside_phosphorylase_d"/>
</dbReference>
<dbReference type="GO" id="GO:0005829">
    <property type="term" value="C:cytosol"/>
    <property type="evidence" value="ECO:0007669"/>
    <property type="project" value="TreeGrafter"/>
</dbReference>
<dbReference type="Pfam" id="PF01048">
    <property type="entry name" value="PNP_UDP_1"/>
    <property type="match status" value="1"/>
</dbReference>
<dbReference type="AlphaFoldDB" id="A0A0G0VA02"/>
<evidence type="ECO:0000313" key="6">
    <source>
        <dbReference type="EMBL" id="KKR97833.1"/>
    </source>
</evidence>
<comment type="similarity">
    <text evidence="4">Belongs to the PNP/MTAP phosphorylase family. MTAP subfamily.</text>
</comment>
<dbReference type="GO" id="GO:0006166">
    <property type="term" value="P:purine ribonucleoside salvage"/>
    <property type="evidence" value="ECO:0007669"/>
    <property type="project" value="UniProtKB-KW"/>
</dbReference>
<accession>A0A0G0VA02</accession>
<evidence type="ECO:0000313" key="7">
    <source>
        <dbReference type="Proteomes" id="UP000034108"/>
    </source>
</evidence>
<dbReference type="SUPFAM" id="SSF53167">
    <property type="entry name" value="Purine and uridine phosphorylases"/>
    <property type="match status" value="1"/>
</dbReference>
<proteinExistence type="inferred from homology"/>
<dbReference type="NCBIfam" id="TIGR01694">
    <property type="entry name" value="MTAP"/>
    <property type="match status" value="1"/>
</dbReference>
<gene>
    <name evidence="4" type="primary">mtnP</name>
    <name evidence="6" type="ORF">UU49_C0023G0005</name>
</gene>
<dbReference type="HAMAP" id="MF_01963">
    <property type="entry name" value="MTAP"/>
    <property type="match status" value="1"/>
</dbReference>
<dbReference type="EC" id="2.4.2.28" evidence="4"/>
<evidence type="ECO:0000259" key="5">
    <source>
        <dbReference type="Pfam" id="PF01048"/>
    </source>
</evidence>